<evidence type="ECO:0000256" key="8">
    <source>
        <dbReference type="ARBA" id="ARBA00022777"/>
    </source>
</evidence>
<evidence type="ECO:0000256" key="5">
    <source>
        <dbReference type="ARBA" id="ARBA00022722"/>
    </source>
</evidence>
<evidence type="ECO:0000256" key="15">
    <source>
        <dbReference type="ARBA" id="ARBA00073988"/>
    </source>
</evidence>
<dbReference type="Proteomes" id="UP000001640">
    <property type="component" value="Chromosome 1"/>
</dbReference>
<dbReference type="GO" id="GO:0036498">
    <property type="term" value="P:IRE1-mediated unfolded protein response"/>
    <property type="evidence" value="ECO:0007669"/>
    <property type="project" value="EnsemblFungi"/>
</dbReference>
<keyword evidence="7" id="KW-0255">Endonuclease</keyword>
<name>G0V7R8_NAUCA</name>
<evidence type="ECO:0000256" key="9">
    <source>
        <dbReference type="ARBA" id="ARBA00022801"/>
    </source>
</evidence>
<evidence type="ECO:0000313" key="22">
    <source>
        <dbReference type="Proteomes" id="UP000001640"/>
    </source>
</evidence>
<dbReference type="GO" id="GO:0032056">
    <property type="term" value="P:positive regulation of translation in response to stress"/>
    <property type="evidence" value="ECO:0007669"/>
    <property type="project" value="EnsemblFungi"/>
</dbReference>
<evidence type="ECO:0000256" key="17">
    <source>
        <dbReference type="PIRSR" id="PIRSR019634-50"/>
    </source>
</evidence>
<dbReference type="Pfam" id="PF08303">
    <property type="entry name" value="tRNA_lig_kinase"/>
    <property type="match status" value="1"/>
</dbReference>
<dbReference type="InterPro" id="IPR015965">
    <property type="entry name" value="tRNA_lig_PDEase"/>
</dbReference>
<accession>G0V7R8</accession>
<comment type="catalytic activity">
    <reaction evidence="12 16">
        <text>ATP + (ribonucleotide)n-3'-hydroxyl + 5'-phospho-(ribonucleotide)m = (ribonucleotide)n+m + AMP + diphosphate.</text>
        <dbReference type="EC" id="6.5.1.3"/>
    </reaction>
</comment>
<evidence type="ECO:0000256" key="2">
    <source>
        <dbReference type="ARBA" id="ARBA00022598"/>
    </source>
</evidence>
<reference evidence="21 22" key="1">
    <citation type="journal article" date="2011" name="Proc. Natl. Acad. Sci. U.S.A.">
        <title>Evolutionary erosion of yeast sex chromosomes by mating-type switching accidents.</title>
        <authorList>
            <person name="Gordon J.L."/>
            <person name="Armisen D."/>
            <person name="Proux-Wera E."/>
            <person name="Oheigeartaigh S.S."/>
            <person name="Byrne K.P."/>
            <person name="Wolfe K.H."/>
        </authorList>
    </citation>
    <scope>NUCLEOTIDE SEQUENCE [LARGE SCALE GENOMIC DNA]</scope>
    <source>
        <strain evidence="22">ATCC 76901 / BCRC 22586 / CBS 4309 / NBRC 1992 / NRRL Y-12630</strain>
    </source>
</reference>
<dbReference type="PIRSF" id="PIRSF019634">
    <property type="entry name" value="tRNA_lig_yeast"/>
    <property type="match status" value="1"/>
</dbReference>
<dbReference type="GO" id="GO:0004113">
    <property type="term" value="F:2',3'-cyclic-nucleotide 3'-phosphodiesterase activity"/>
    <property type="evidence" value="ECO:0007669"/>
    <property type="project" value="EnsemblFungi"/>
</dbReference>
<keyword evidence="3" id="KW-0808">Transferase</keyword>
<dbReference type="InterPro" id="IPR027417">
    <property type="entry name" value="P-loop_NTPase"/>
</dbReference>
<gene>
    <name evidence="21" type="primary">NCAS0A09580</name>
    <name evidence="21" type="ordered locus">NCAS_0A09580</name>
</gene>
<dbReference type="GO" id="GO:0005524">
    <property type="term" value="F:ATP binding"/>
    <property type="evidence" value="ECO:0007669"/>
    <property type="project" value="UniProtKB-UniRule"/>
</dbReference>
<dbReference type="EC" id="6.5.1.3" evidence="1 16"/>
<evidence type="ECO:0000256" key="12">
    <source>
        <dbReference type="ARBA" id="ARBA00034038"/>
    </source>
</evidence>
<keyword evidence="4 16" id="KW-0819">tRNA processing</keyword>
<comment type="function">
    <text evidence="13">One of the two proteins required for the splicing of precursor tRNA molecules containing introns. The ligation activity requires three enzymatic activities: phosphorylation of the 5' terminus of the 3' half-tRNA in the presence of ATP, opening of the 2'3'-cyclic phosphodiester bond of the 5' half-tRNA leaving a 2'-phosphomonoester and ligation of the two tRNA halves in an ATP-dependent reaction.</text>
</comment>
<dbReference type="PANTHER" id="PTHR32004:SF1">
    <property type="entry name" value="TRNA LIGASE"/>
    <property type="match status" value="1"/>
</dbReference>
<dbReference type="InterPro" id="IPR012387">
    <property type="entry name" value="Trl1_fun"/>
</dbReference>
<dbReference type="GO" id="GO:0003972">
    <property type="term" value="F:RNA ligase (ATP) activity"/>
    <property type="evidence" value="ECO:0007669"/>
    <property type="project" value="UniProtKB-UniRule"/>
</dbReference>
<evidence type="ECO:0000256" key="14">
    <source>
        <dbReference type="ARBA" id="ARBA00061627"/>
    </source>
</evidence>
<evidence type="ECO:0000256" key="16">
    <source>
        <dbReference type="PIRNR" id="PIRNR019634"/>
    </source>
</evidence>
<comment type="similarity">
    <text evidence="14 16">Belongs to the TRL1 family.</text>
</comment>
<evidence type="ECO:0000259" key="19">
    <source>
        <dbReference type="Pfam" id="PF08303"/>
    </source>
</evidence>
<dbReference type="HOGENOM" id="CLU_010316_1_0_1"/>
<organism evidence="21 22">
    <name type="scientific">Naumovozyma castellii</name>
    <name type="common">Yeast</name>
    <name type="synonym">Saccharomyces castellii</name>
    <dbReference type="NCBI Taxonomy" id="27288"/>
    <lineage>
        <taxon>Eukaryota</taxon>
        <taxon>Fungi</taxon>
        <taxon>Dikarya</taxon>
        <taxon>Ascomycota</taxon>
        <taxon>Saccharomycotina</taxon>
        <taxon>Saccharomycetes</taxon>
        <taxon>Saccharomycetales</taxon>
        <taxon>Saccharomycetaceae</taxon>
        <taxon>Naumovozyma</taxon>
    </lineage>
</organism>
<evidence type="ECO:0000256" key="3">
    <source>
        <dbReference type="ARBA" id="ARBA00022679"/>
    </source>
</evidence>
<dbReference type="InterPro" id="IPR015966">
    <property type="entry name" value="tRNA_lig_kin_fungi"/>
</dbReference>
<keyword evidence="9" id="KW-0378">Hydrolase</keyword>
<reference key="2">
    <citation type="submission" date="2011-08" db="EMBL/GenBank/DDBJ databases">
        <title>Genome sequence of Naumovozyma castellii.</title>
        <authorList>
            <person name="Gordon J.L."/>
            <person name="Armisen D."/>
            <person name="Proux-Wera E."/>
            <person name="OhEigeartaigh S.S."/>
            <person name="Byrne K.P."/>
            <person name="Wolfe K.H."/>
        </authorList>
    </citation>
    <scope>NUCLEOTIDE SEQUENCE</scope>
    <source>
        <strain>Type strain:CBS 4309</strain>
    </source>
</reference>
<evidence type="ECO:0000313" key="21">
    <source>
        <dbReference type="EMBL" id="CCC67516.1"/>
    </source>
</evidence>
<feature type="domain" description="tRNA ligase phosphodiesterase" evidence="18">
    <location>
        <begin position="561"/>
        <end position="818"/>
    </location>
</feature>
<dbReference type="GeneID" id="96900995"/>
<dbReference type="STRING" id="1064592.G0V7R8"/>
<feature type="domain" description="T4 RNA ligase 1-like N-terminal" evidence="20">
    <location>
        <begin position="60"/>
        <end position="288"/>
    </location>
</feature>
<dbReference type="OrthoDB" id="276239at2759"/>
<keyword evidence="8" id="KW-0418">Kinase</keyword>
<evidence type="ECO:0000259" key="20">
    <source>
        <dbReference type="Pfam" id="PF09511"/>
    </source>
</evidence>
<evidence type="ECO:0000256" key="11">
    <source>
        <dbReference type="ARBA" id="ARBA00023268"/>
    </source>
</evidence>
<dbReference type="RefSeq" id="XP_003673897.1">
    <property type="nucleotide sequence ID" value="XM_003673849.1"/>
</dbReference>
<dbReference type="GO" id="GO:0005637">
    <property type="term" value="C:nuclear inner membrane"/>
    <property type="evidence" value="ECO:0007669"/>
    <property type="project" value="EnsemblFungi"/>
</dbReference>
<dbReference type="GO" id="GO:0070966">
    <property type="term" value="P:nuclear-transcribed mRNA catabolic process, no-go decay"/>
    <property type="evidence" value="ECO:0007669"/>
    <property type="project" value="EnsemblFungi"/>
</dbReference>
<evidence type="ECO:0000256" key="13">
    <source>
        <dbReference type="ARBA" id="ARBA00055002"/>
    </source>
</evidence>
<dbReference type="PANTHER" id="PTHR32004">
    <property type="entry name" value="TRNA LIGASE"/>
    <property type="match status" value="1"/>
</dbReference>
<keyword evidence="5" id="KW-0540">Nuclease</keyword>
<feature type="active site" description="N6-AMP-lysine intermediate" evidence="17">
    <location>
        <position position="110"/>
    </location>
</feature>
<dbReference type="EMBL" id="HE576752">
    <property type="protein sequence ID" value="CCC67516.1"/>
    <property type="molecule type" value="Genomic_DNA"/>
</dbReference>
<dbReference type="GO" id="GO:0004519">
    <property type="term" value="F:endonuclease activity"/>
    <property type="evidence" value="ECO:0007669"/>
    <property type="project" value="UniProtKB-KW"/>
</dbReference>
<dbReference type="InterPro" id="IPR019039">
    <property type="entry name" value="T4-Rnl1-like_N"/>
</dbReference>
<dbReference type="GO" id="GO:0051730">
    <property type="term" value="F:GTP-dependent polyribonucleotide 5'-hydroxyl-kinase activity"/>
    <property type="evidence" value="ECO:0007669"/>
    <property type="project" value="EnsemblFungi"/>
</dbReference>
<keyword evidence="6" id="KW-0547">Nucleotide-binding</keyword>
<protein>
    <recommendedName>
        <fullName evidence="15 16">tRNA ligase</fullName>
        <ecNumber evidence="1 16">6.5.1.3</ecNumber>
    </recommendedName>
</protein>
<evidence type="ECO:0000259" key="18">
    <source>
        <dbReference type="Pfam" id="PF08302"/>
    </source>
</evidence>
<evidence type="ECO:0000256" key="4">
    <source>
        <dbReference type="ARBA" id="ARBA00022694"/>
    </source>
</evidence>
<evidence type="ECO:0000256" key="7">
    <source>
        <dbReference type="ARBA" id="ARBA00022759"/>
    </source>
</evidence>
<proteinExistence type="inferred from homology"/>
<keyword evidence="11" id="KW-0511">Multifunctional enzyme</keyword>
<keyword evidence="22" id="KW-1185">Reference proteome</keyword>
<dbReference type="GO" id="GO:2000622">
    <property type="term" value="P:regulation of nuclear-transcribed mRNA catabolic process, nonsense-mediated decay"/>
    <property type="evidence" value="ECO:0007669"/>
    <property type="project" value="EnsemblFungi"/>
</dbReference>
<sequence length="818" mass="93784">MEHSRNVSALVASLEKASGLESRGRAYKKICQLAHKDAKVNSWKFNEWDYGKNNITLPCKARGLFISDDEECPVIVARGYDKFFNVDEVSYTRWDSIESNTVGPYEVTVKANGCIIFISGLEDGSLVVCSKHITGPRDDIDRNHAEAGERVLLKQLKLKGINSRDLGLELYEGNLTAVAEYCDDSFEEHILEYPLDKAGLYLHGLNLNEPNFKTLPMRAVTMFGTKYGFKNINAFIKDDVGSLKVFLEDCAVNGSFNGEEIEGFVIRCKSRDTGDSFFFKYKFEEPYLMYRQWREVTKDYITNKSRVFKFRKHKLVTNKYLDFVIPILDNDSRLCEEYMRGFGIIKLRNMFLQSLGMSGMEILNHEKVMQLELKNSIDYDKVDEHTKFLVFPIAVIGCGKTTTSVALTSLFPDSWGHIQNDDITGKDKSKLMKKSLELLADPNIKCVIVDRNNHQFRERKQLFEWLDELKEDYLPYDTNIKVIALSFASYDDLDKLKTLTVDRVLERGDAHQTIKVDQYGKAKVLGIMGGFWKRFQPIIEDKSPDNRFDLIIQLNSLQKDSSLMNVKTILKRLHDVYPILIPEIPSEESINIAFQKSLQYKPKMKERKVTNNETVSGTPKKKVRPAYFSVNIKDGTPIKELISNVIEKPSNISEDAQTILKNLLQNDNFQESFHITLAHVMQGKRGDPAEQELWKAYLKHYKKILKSYNDKEIPKLIETNDFVRFQPKMICWDDKIVSIVIKFPNDECVSDENGLLVTKLKCANKIPHITVARLQDNVKAVYSNTICKDVVENRDATNINHVELVDSPSLTGNVCINL</sequence>
<dbReference type="AlphaFoldDB" id="G0V7R8"/>
<dbReference type="GO" id="GO:0005737">
    <property type="term" value="C:cytoplasm"/>
    <property type="evidence" value="ECO:0007669"/>
    <property type="project" value="EnsemblFungi"/>
</dbReference>
<dbReference type="eggNOG" id="ENOG502QQB9">
    <property type="taxonomic scope" value="Eukaryota"/>
</dbReference>
<evidence type="ECO:0000256" key="1">
    <source>
        <dbReference type="ARBA" id="ARBA00012724"/>
    </source>
</evidence>
<dbReference type="FunFam" id="3.40.50.300:FF:001934">
    <property type="entry name" value="tRNA ligase"/>
    <property type="match status" value="1"/>
</dbReference>
<dbReference type="Pfam" id="PF08302">
    <property type="entry name" value="tRNA_lig_CPD"/>
    <property type="match status" value="1"/>
</dbReference>
<dbReference type="Pfam" id="PF09511">
    <property type="entry name" value="RNA_lig_T4_1"/>
    <property type="match status" value="1"/>
</dbReference>
<feature type="domain" description="tRNA ligase kinase" evidence="19">
    <location>
        <begin position="389"/>
        <end position="555"/>
    </location>
</feature>
<dbReference type="OMA" id="FQDWDYK"/>
<dbReference type="GO" id="GO:0006388">
    <property type="term" value="P:tRNA splicing, via endonucleolytic cleavage and ligation"/>
    <property type="evidence" value="ECO:0007669"/>
    <property type="project" value="UniProtKB-UniRule"/>
</dbReference>
<dbReference type="InParanoid" id="G0V7R8"/>
<evidence type="ECO:0000256" key="10">
    <source>
        <dbReference type="ARBA" id="ARBA00022840"/>
    </source>
</evidence>
<dbReference type="Gene3D" id="3.40.50.300">
    <property type="entry name" value="P-loop containing nucleotide triphosphate hydrolases"/>
    <property type="match status" value="1"/>
</dbReference>
<dbReference type="KEGG" id="ncs:NCAS_0A09580"/>
<evidence type="ECO:0000256" key="6">
    <source>
        <dbReference type="ARBA" id="ARBA00022741"/>
    </source>
</evidence>
<keyword evidence="10" id="KW-0067">ATP-binding</keyword>
<dbReference type="FunCoup" id="G0V7R8">
    <property type="interactions" value="109"/>
</dbReference>
<keyword evidence="2 16" id="KW-0436">Ligase</keyword>